<dbReference type="RefSeq" id="WP_221249788.1">
    <property type="nucleotide sequence ID" value="NZ_AP024355.1"/>
</dbReference>
<feature type="coiled-coil region" evidence="1">
    <location>
        <begin position="46"/>
        <end position="73"/>
    </location>
</feature>
<protein>
    <recommendedName>
        <fullName evidence="4">PilN domain-containing protein</fullName>
    </recommendedName>
</protein>
<keyword evidence="1" id="KW-0175">Coiled coil</keyword>
<dbReference type="Pfam" id="PF05137">
    <property type="entry name" value="PilN"/>
    <property type="match status" value="1"/>
</dbReference>
<proteinExistence type="predicted"/>
<sequence>MKQQINLFQSAALEPRVMLSAPTMLGVLLGAVALLTIASLAFLAQANRLNDELGRIEQHQAEASRRLDEIQNQYPPRQESQLLKQQLARLTVEREAQRPLAALLQAGLEEPGGFSGHLEGLAGQSLAGVWLRRIELAGGGRQVSLAGSALNPELVPRLVGRLSEEPVFGGLEFSRFEIERSEQRPDAVDFLLSNQEVSR</sequence>
<name>A0ABM8I067_9BACT</name>
<evidence type="ECO:0000313" key="2">
    <source>
        <dbReference type="EMBL" id="BCR06408.1"/>
    </source>
</evidence>
<keyword evidence="3" id="KW-1185">Reference proteome</keyword>
<dbReference type="Proteomes" id="UP001319827">
    <property type="component" value="Chromosome"/>
</dbReference>
<reference evidence="2 3" key="1">
    <citation type="journal article" date="2016" name="C (Basel)">
        <title>Selective Growth of and Electricity Production by Marine Exoelectrogenic Bacteria in Self-Aggregated Hydrogel of Microbially Reduced Graphene Oxide.</title>
        <authorList>
            <person name="Yoshida N."/>
            <person name="Goto Y."/>
            <person name="Miyata Y."/>
        </authorList>
    </citation>
    <scope>NUCLEOTIDE SEQUENCE [LARGE SCALE GENOMIC DNA]</scope>
    <source>
        <strain evidence="2 3">NIT-T3</strain>
    </source>
</reference>
<organism evidence="2 3">
    <name type="scientific">Desulfuromonas versatilis</name>
    <dbReference type="NCBI Taxonomy" id="2802975"/>
    <lineage>
        <taxon>Bacteria</taxon>
        <taxon>Pseudomonadati</taxon>
        <taxon>Thermodesulfobacteriota</taxon>
        <taxon>Desulfuromonadia</taxon>
        <taxon>Desulfuromonadales</taxon>
        <taxon>Desulfuromonadaceae</taxon>
        <taxon>Desulfuromonas</taxon>
    </lineage>
</organism>
<dbReference type="EMBL" id="AP024355">
    <property type="protein sequence ID" value="BCR06408.1"/>
    <property type="molecule type" value="Genomic_DNA"/>
</dbReference>
<reference evidence="2 3" key="2">
    <citation type="journal article" date="2021" name="Int. J. Syst. Evol. Microbiol.">
        <title>Isolation and Polyphasic Characterization of Desulfuromonas versatilis sp. Nov., an Electrogenic Bacteria Capable of Versatile Metabolism Isolated from a Graphene Oxide-Reducing Enrichment Culture.</title>
        <authorList>
            <person name="Xie L."/>
            <person name="Yoshida N."/>
            <person name="Ishii S."/>
            <person name="Meng L."/>
        </authorList>
    </citation>
    <scope>NUCLEOTIDE SEQUENCE [LARGE SCALE GENOMIC DNA]</scope>
    <source>
        <strain evidence="2 3">NIT-T3</strain>
    </source>
</reference>
<dbReference type="InterPro" id="IPR007813">
    <property type="entry name" value="PilN"/>
</dbReference>
<evidence type="ECO:0008006" key="4">
    <source>
        <dbReference type="Google" id="ProtNLM"/>
    </source>
</evidence>
<evidence type="ECO:0000313" key="3">
    <source>
        <dbReference type="Proteomes" id="UP001319827"/>
    </source>
</evidence>
<accession>A0ABM8I067</accession>
<evidence type="ECO:0000256" key="1">
    <source>
        <dbReference type="SAM" id="Coils"/>
    </source>
</evidence>
<gene>
    <name evidence="2" type="ORF">DESUT3_34770</name>
</gene>